<dbReference type="Proteomes" id="UP001212160">
    <property type="component" value="Unassembled WGS sequence"/>
</dbReference>
<name>A0AAW6DBH5_MEDGN</name>
<proteinExistence type="predicted"/>
<gene>
    <name evidence="1" type="ORF">PNW85_06280</name>
</gene>
<organism evidence="1 2">
    <name type="scientific">Mediterraneibacter gnavus</name>
    <name type="common">Ruminococcus gnavus</name>
    <dbReference type="NCBI Taxonomy" id="33038"/>
    <lineage>
        <taxon>Bacteria</taxon>
        <taxon>Bacillati</taxon>
        <taxon>Bacillota</taxon>
        <taxon>Clostridia</taxon>
        <taxon>Lachnospirales</taxon>
        <taxon>Lachnospiraceae</taxon>
        <taxon>Mediterraneibacter</taxon>
    </lineage>
</organism>
<dbReference type="EMBL" id="JAQMLA010000013">
    <property type="protein sequence ID" value="MDB8686279.1"/>
    <property type="molecule type" value="Genomic_DNA"/>
</dbReference>
<evidence type="ECO:0000313" key="2">
    <source>
        <dbReference type="Proteomes" id="UP001212160"/>
    </source>
</evidence>
<evidence type="ECO:0000313" key="1">
    <source>
        <dbReference type="EMBL" id="MDB8686279.1"/>
    </source>
</evidence>
<accession>A0AAW6DBH5</accession>
<sequence>MKIGIIDADLLERRNHRFPNLAAMKISGYYKEKGNSVTLLFDYETISDFDRVYISKVFSGTGGTGKLTEEILKRPNVFYGGTGFFYDQAQPLSDEIEHQMPDYHLYDKWLEKQKAKNVSANSLKFYQDYSIGFLTRGCFRHCPFCVNKNSSRSVPASPLEEFMDSEKKKLCFLDDNFLACSKWERILESVLNSGKPFQFKQGLDIRIITRKQI</sequence>
<evidence type="ECO:0008006" key="3">
    <source>
        <dbReference type="Google" id="ProtNLM"/>
    </source>
</evidence>
<comment type="caution">
    <text evidence="1">The sequence shown here is derived from an EMBL/GenBank/DDBJ whole genome shotgun (WGS) entry which is preliminary data.</text>
</comment>
<dbReference type="AlphaFoldDB" id="A0AAW6DBH5"/>
<protein>
    <recommendedName>
        <fullName evidence="3">Radical SAM protein</fullName>
    </recommendedName>
</protein>
<reference evidence="1" key="1">
    <citation type="submission" date="2023-01" db="EMBL/GenBank/DDBJ databases">
        <title>Human gut microbiome strain richness.</title>
        <authorList>
            <person name="Chen-Liaw A."/>
        </authorList>
    </citation>
    <scope>NUCLEOTIDE SEQUENCE</scope>
    <source>
        <strain evidence="1">RTP21484st1_H11_RTP21484_190118</strain>
    </source>
</reference>
<dbReference type="RefSeq" id="WP_243039429.1">
    <property type="nucleotide sequence ID" value="NZ_JAQMLA010000013.1"/>
</dbReference>